<name>A0A7H0LFC2_9SPHN</name>
<sequence>MFNALLVLITTAQAAPVPQPAPPAPEIYTNLVSRENYRRRLLHDCMSPSGATLVADDWVRDRWLNSPDAQRRRAMQRELADGAATEPLDLARLERAITEEAREDARRATARAERKIALLRSLSLADQAILARRFGYVPKKPGPSCELPTGADAVDRDPPKDTAH</sequence>
<accession>A0A7H0LFC2</accession>
<feature type="compositionally biased region" description="Basic and acidic residues" evidence="1">
    <location>
        <begin position="153"/>
        <end position="164"/>
    </location>
</feature>
<keyword evidence="3" id="KW-1185">Reference proteome</keyword>
<evidence type="ECO:0008006" key="4">
    <source>
        <dbReference type="Google" id="ProtNLM"/>
    </source>
</evidence>
<dbReference type="AlphaFoldDB" id="A0A7H0LFC2"/>
<organism evidence="2 3">
    <name type="scientific">Sphingomonas alpina</name>
    <dbReference type="NCBI Taxonomy" id="653931"/>
    <lineage>
        <taxon>Bacteria</taxon>
        <taxon>Pseudomonadati</taxon>
        <taxon>Pseudomonadota</taxon>
        <taxon>Alphaproteobacteria</taxon>
        <taxon>Sphingomonadales</taxon>
        <taxon>Sphingomonadaceae</taxon>
        <taxon>Sphingomonas</taxon>
    </lineage>
</organism>
<gene>
    <name evidence="2" type="ORF">H3Z74_16690</name>
</gene>
<evidence type="ECO:0000313" key="2">
    <source>
        <dbReference type="EMBL" id="QNQ08375.1"/>
    </source>
</evidence>
<protein>
    <recommendedName>
        <fullName evidence="4">Periplasmic heavy metal sensor</fullName>
    </recommendedName>
</protein>
<evidence type="ECO:0000313" key="3">
    <source>
        <dbReference type="Proteomes" id="UP000516148"/>
    </source>
</evidence>
<dbReference type="RefSeq" id="WP_187760703.1">
    <property type="nucleotide sequence ID" value="NZ_CP061038.1"/>
</dbReference>
<evidence type="ECO:0000256" key="1">
    <source>
        <dbReference type="SAM" id="MobiDB-lite"/>
    </source>
</evidence>
<feature type="region of interest" description="Disordered" evidence="1">
    <location>
        <begin position="138"/>
        <end position="164"/>
    </location>
</feature>
<dbReference type="EMBL" id="CP061038">
    <property type="protein sequence ID" value="QNQ08375.1"/>
    <property type="molecule type" value="Genomic_DNA"/>
</dbReference>
<dbReference type="Proteomes" id="UP000516148">
    <property type="component" value="Chromosome"/>
</dbReference>
<proteinExistence type="predicted"/>
<dbReference type="KEGG" id="spap:H3Z74_16690"/>
<reference evidence="2 3" key="1">
    <citation type="submission" date="2020-09" db="EMBL/GenBank/DDBJ databases">
        <title>Sphingomonas sp., a new species isolated from pork steak.</title>
        <authorList>
            <person name="Heidler von Heilborn D."/>
        </authorList>
    </citation>
    <scope>NUCLEOTIDE SEQUENCE [LARGE SCALE GENOMIC DNA]</scope>
    <source>
        <strain evidence="3">S8-3T</strain>
    </source>
</reference>